<dbReference type="EMBL" id="CAJNOJ010000018">
    <property type="protein sequence ID" value="CAF0828395.1"/>
    <property type="molecule type" value="Genomic_DNA"/>
</dbReference>
<dbReference type="InterPro" id="IPR025659">
    <property type="entry name" value="Tubby-like_C"/>
</dbReference>
<organism evidence="3 4">
    <name type="scientific">Adineta ricciae</name>
    <name type="common">Rotifer</name>
    <dbReference type="NCBI Taxonomy" id="249248"/>
    <lineage>
        <taxon>Eukaryota</taxon>
        <taxon>Metazoa</taxon>
        <taxon>Spiralia</taxon>
        <taxon>Gnathifera</taxon>
        <taxon>Rotifera</taxon>
        <taxon>Eurotatoria</taxon>
        <taxon>Bdelloidea</taxon>
        <taxon>Adinetida</taxon>
        <taxon>Adinetidae</taxon>
        <taxon>Adineta</taxon>
    </lineage>
</organism>
<dbReference type="Pfam" id="PF04525">
    <property type="entry name" value="LOR"/>
    <property type="match status" value="1"/>
</dbReference>
<dbReference type="AlphaFoldDB" id="A0A813UUP8"/>
<proteinExistence type="inferred from homology"/>
<dbReference type="InterPro" id="IPR007612">
    <property type="entry name" value="LOR"/>
</dbReference>
<dbReference type="InterPro" id="IPR038595">
    <property type="entry name" value="LOR_sf"/>
</dbReference>
<dbReference type="Gene3D" id="2.40.160.200">
    <property type="entry name" value="LURP1-related"/>
    <property type="match status" value="1"/>
</dbReference>
<evidence type="ECO:0000256" key="1">
    <source>
        <dbReference type="ARBA" id="ARBA00005437"/>
    </source>
</evidence>
<reference evidence="3" key="1">
    <citation type="submission" date="2021-02" db="EMBL/GenBank/DDBJ databases">
        <authorList>
            <person name="Nowell W R."/>
        </authorList>
    </citation>
    <scope>NUCLEOTIDE SEQUENCE</scope>
</reference>
<feature type="chain" id="PRO_5032677610" evidence="2">
    <location>
        <begin position="21"/>
        <end position="184"/>
    </location>
</feature>
<feature type="signal peptide" evidence="2">
    <location>
        <begin position="1"/>
        <end position="20"/>
    </location>
</feature>
<comment type="similarity">
    <text evidence="1">Belongs to the LOR family.</text>
</comment>
<keyword evidence="2" id="KW-0732">Signal</keyword>
<gene>
    <name evidence="3" type="ORF">EDS130_LOCUS6210</name>
</gene>
<dbReference type="Proteomes" id="UP000663852">
    <property type="component" value="Unassembled WGS sequence"/>
</dbReference>
<evidence type="ECO:0000313" key="4">
    <source>
        <dbReference type="Proteomes" id="UP000663852"/>
    </source>
</evidence>
<protein>
    <submittedName>
        <fullName evidence="3">Uncharacterized protein</fullName>
    </submittedName>
</protein>
<evidence type="ECO:0000256" key="2">
    <source>
        <dbReference type="SAM" id="SignalP"/>
    </source>
</evidence>
<dbReference type="OrthoDB" id="10017724at2759"/>
<comment type="caution">
    <text evidence="3">The sequence shown here is derived from an EMBL/GenBank/DDBJ whole genome shotgun (WGS) entry which is preliminary data.</text>
</comment>
<name>A0A813UUP8_ADIRI</name>
<dbReference type="SUPFAM" id="SSF54518">
    <property type="entry name" value="Tubby C-terminal domain-like"/>
    <property type="match status" value="1"/>
</dbReference>
<sequence length="184" mass="20742">MQSTIIALVAFGMLLAFVQCTDNTNVAEYRIKQSFISAARTYDVESKTNAPNKYTVRDELLSVGKKLYLLEDGKERYSVRHDLTNIMSTWIITDSLSGKEVGTIENKLKFVGSLMQATGSFGTYKIEGDFGNYSYSIMKDGEKVASIEKKALHLHHTYDLTVYGTADRALMILFSMIVNEIREH</sequence>
<accession>A0A813UUP8</accession>
<evidence type="ECO:0000313" key="3">
    <source>
        <dbReference type="EMBL" id="CAF0828395.1"/>
    </source>
</evidence>